<sequence>MTPWRAAAPGELCTCGRQAREVFARSDGEEIGYCGVPDGGAKAGQCPFCGMRRHSPGPCPRYTLRLPEGAVKRDDSEPKGS</sequence>
<organism evidence="1 2">
    <name type="scientific">Kribbella italica</name>
    <dbReference type="NCBI Taxonomy" id="1540520"/>
    <lineage>
        <taxon>Bacteria</taxon>
        <taxon>Bacillati</taxon>
        <taxon>Actinomycetota</taxon>
        <taxon>Actinomycetes</taxon>
        <taxon>Propionibacteriales</taxon>
        <taxon>Kribbellaceae</taxon>
        <taxon>Kribbella</taxon>
    </lineage>
</organism>
<gene>
    <name evidence="1" type="ORF">HDA39_006286</name>
</gene>
<accession>A0A7W9MXN7</accession>
<protein>
    <submittedName>
        <fullName evidence="1">Uncharacterized protein</fullName>
    </submittedName>
</protein>
<comment type="caution">
    <text evidence="1">The sequence shown here is derived from an EMBL/GenBank/DDBJ whole genome shotgun (WGS) entry which is preliminary data.</text>
</comment>
<name>A0A7W9MXN7_9ACTN</name>
<dbReference type="AlphaFoldDB" id="A0A7W9MXN7"/>
<evidence type="ECO:0000313" key="1">
    <source>
        <dbReference type="EMBL" id="MBB5839552.1"/>
    </source>
</evidence>
<dbReference type="Proteomes" id="UP000549971">
    <property type="component" value="Unassembled WGS sequence"/>
</dbReference>
<proteinExistence type="predicted"/>
<keyword evidence="2" id="KW-1185">Reference proteome</keyword>
<reference evidence="1 2" key="1">
    <citation type="submission" date="2020-08" db="EMBL/GenBank/DDBJ databases">
        <title>Sequencing the genomes of 1000 actinobacteria strains.</title>
        <authorList>
            <person name="Klenk H.-P."/>
        </authorList>
    </citation>
    <scope>NUCLEOTIDE SEQUENCE [LARGE SCALE GENOMIC DNA]</scope>
    <source>
        <strain evidence="1 2">DSM 28967</strain>
    </source>
</reference>
<dbReference type="EMBL" id="JACHMY010000001">
    <property type="protein sequence ID" value="MBB5839552.1"/>
    <property type="molecule type" value="Genomic_DNA"/>
</dbReference>
<evidence type="ECO:0000313" key="2">
    <source>
        <dbReference type="Proteomes" id="UP000549971"/>
    </source>
</evidence>